<dbReference type="RefSeq" id="WP_009491805.1">
    <property type="nucleotide sequence ID" value="NZ_AMYT01000021.1"/>
</dbReference>
<sequence>MKNKLSTKKIIRINTILFFIGWLVILLLGSDFPPPIGFLWAIILIILSDFIQYKYLQYFIPQLRKKTKYLFSHNLLFFTMSSALLSLIILLLRYPTIHSLTWIENGIWILVFSILGGIYSILFYFFNKFLLYFIKKDNH</sequence>
<keyword evidence="3" id="KW-1185">Reference proteome</keyword>
<feature type="transmembrane region" description="Helical" evidence="1">
    <location>
        <begin position="12"/>
        <end position="30"/>
    </location>
</feature>
<gene>
    <name evidence="2" type="ORF">C683_1100</name>
</gene>
<evidence type="ECO:0000313" key="2">
    <source>
        <dbReference type="EMBL" id="EKU27104.1"/>
    </source>
</evidence>
<dbReference type="AlphaFoldDB" id="K8Z7Z4"/>
<organism evidence="2 3">
    <name type="scientific">Catellicoccus marimammalium M35/04/3</name>
    <dbReference type="NCBI Taxonomy" id="1234409"/>
    <lineage>
        <taxon>Bacteria</taxon>
        <taxon>Bacillati</taxon>
        <taxon>Bacillota</taxon>
        <taxon>Bacilli</taxon>
        <taxon>Lactobacillales</taxon>
        <taxon>Enterococcaceae</taxon>
        <taxon>Catellicoccus</taxon>
    </lineage>
</organism>
<feature type="transmembrane region" description="Helical" evidence="1">
    <location>
        <begin position="75"/>
        <end position="94"/>
    </location>
</feature>
<feature type="transmembrane region" description="Helical" evidence="1">
    <location>
        <begin position="36"/>
        <end position="55"/>
    </location>
</feature>
<reference evidence="2 3" key="1">
    <citation type="journal article" date="2013" name="Genome Announc.">
        <title>Draft Genome Sequence of Catellicoccus marimammalium, a Novel Species Commonly Found in Gull Feces.</title>
        <authorList>
            <person name="Weigand M.R."/>
            <person name="Ryu H."/>
            <person name="Bozcek L."/>
            <person name="Konstantinidis K.T."/>
            <person name="Santo Domingo J.W."/>
        </authorList>
    </citation>
    <scope>NUCLEOTIDE SEQUENCE [LARGE SCALE GENOMIC DNA]</scope>
    <source>
        <strain evidence="2 3">M35/04/3</strain>
    </source>
</reference>
<keyword evidence="1" id="KW-1133">Transmembrane helix</keyword>
<keyword evidence="1" id="KW-0812">Transmembrane</keyword>
<dbReference type="EMBL" id="AMYT01000021">
    <property type="protein sequence ID" value="EKU27104.1"/>
    <property type="molecule type" value="Genomic_DNA"/>
</dbReference>
<keyword evidence="1" id="KW-0472">Membrane</keyword>
<dbReference type="Proteomes" id="UP000016057">
    <property type="component" value="Unassembled WGS sequence"/>
</dbReference>
<dbReference type="OrthoDB" id="2928469at2"/>
<comment type="caution">
    <text evidence="2">The sequence shown here is derived from an EMBL/GenBank/DDBJ whole genome shotgun (WGS) entry which is preliminary data.</text>
</comment>
<protein>
    <submittedName>
        <fullName evidence="2">Uncharacterized protein</fullName>
    </submittedName>
</protein>
<name>K8Z7Z4_9ENTE</name>
<feature type="transmembrane region" description="Helical" evidence="1">
    <location>
        <begin position="106"/>
        <end position="126"/>
    </location>
</feature>
<evidence type="ECO:0000313" key="3">
    <source>
        <dbReference type="Proteomes" id="UP000016057"/>
    </source>
</evidence>
<dbReference type="PATRIC" id="fig|1234409.3.peg.1052"/>
<evidence type="ECO:0000256" key="1">
    <source>
        <dbReference type="SAM" id="Phobius"/>
    </source>
</evidence>
<accession>K8Z7Z4</accession>
<proteinExistence type="predicted"/>